<comment type="caution">
    <text evidence="7">The sequence shown here is derived from an EMBL/GenBank/DDBJ whole genome shotgun (WGS) entry which is preliminary data.</text>
</comment>
<proteinExistence type="predicted"/>
<evidence type="ECO:0000259" key="5">
    <source>
        <dbReference type="PROSITE" id="PS01124"/>
    </source>
</evidence>
<dbReference type="InterPro" id="IPR009057">
    <property type="entry name" value="Homeodomain-like_sf"/>
</dbReference>
<dbReference type="InterPro" id="IPR011006">
    <property type="entry name" value="CheY-like_superfamily"/>
</dbReference>
<dbReference type="InterPro" id="IPR020449">
    <property type="entry name" value="Tscrpt_reg_AraC-type_HTH"/>
</dbReference>
<sequence>MITWISISFNILLLAVVVWLLHRRRQMDEVDCKAPRPETVATHIKKKILVVGMDEDTVTNLKAGLQSDYDLVFVKSGQQAIHMIEDIKADLVISEYLMQDMGGDELCHAIREDAETCMLPVVFLSSLSYSTDIVYGLEAGAKDFITKPCDMSILKARIGIVLEEPTKGLPDLSKSGAVKETSDLEFLQRLDKVIRAQLSNSELQINDICQEMGMSRTAMFTKIKATTGHCPNDYLRIFRLNESKRLLEAKLWTIAEVAVKVGYNDPKYFSTCFKKQFGFSPSKMMK</sequence>
<dbReference type="Gene3D" id="1.10.10.60">
    <property type="entry name" value="Homeodomain-like"/>
    <property type="match status" value="1"/>
</dbReference>
<evidence type="ECO:0000313" key="8">
    <source>
        <dbReference type="Proteomes" id="UP000806522"/>
    </source>
</evidence>
<dbReference type="GO" id="GO:0003700">
    <property type="term" value="F:DNA-binding transcription factor activity"/>
    <property type="evidence" value="ECO:0007669"/>
    <property type="project" value="InterPro"/>
</dbReference>
<dbReference type="PANTHER" id="PTHR43280">
    <property type="entry name" value="ARAC-FAMILY TRANSCRIPTIONAL REGULATOR"/>
    <property type="match status" value="1"/>
</dbReference>
<dbReference type="SUPFAM" id="SSF46689">
    <property type="entry name" value="Homeodomain-like"/>
    <property type="match status" value="1"/>
</dbReference>
<protein>
    <submittedName>
        <fullName evidence="7">Helix-turn-helix domain-containing protein</fullName>
    </submittedName>
</protein>
<evidence type="ECO:0000256" key="1">
    <source>
        <dbReference type="ARBA" id="ARBA00023015"/>
    </source>
</evidence>
<dbReference type="PROSITE" id="PS50110">
    <property type="entry name" value="RESPONSE_REGULATORY"/>
    <property type="match status" value="1"/>
</dbReference>
<dbReference type="SUPFAM" id="SSF52172">
    <property type="entry name" value="CheY-like"/>
    <property type="match status" value="1"/>
</dbReference>
<dbReference type="PRINTS" id="PR00032">
    <property type="entry name" value="HTHARAC"/>
</dbReference>
<name>A0A9D5P3N3_XYLRU</name>
<feature type="domain" description="HTH araC/xylS-type" evidence="5">
    <location>
        <begin position="188"/>
        <end position="286"/>
    </location>
</feature>
<dbReference type="SMART" id="SM00448">
    <property type="entry name" value="REC"/>
    <property type="match status" value="1"/>
</dbReference>
<dbReference type="GO" id="GO:0000160">
    <property type="term" value="P:phosphorelay signal transduction system"/>
    <property type="evidence" value="ECO:0007669"/>
    <property type="project" value="InterPro"/>
</dbReference>
<dbReference type="PANTHER" id="PTHR43280:SF2">
    <property type="entry name" value="HTH-TYPE TRANSCRIPTIONAL REGULATOR EXSA"/>
    <property type="match status" value="1"/>
</dbReference>
<keyword evidence="2" id="KW-0238">DNA-binding</keyword>
<comment type="caution">
    <text evidence="4">Lacks conserved residue(s) required for the propagation of feature annotation.</text>
</comment>
<evidence type="ECO:0000256" key="2">
    <source>
        <dbReference type="ARBA" id="ARBA00023125"/>
    </source>
</evidence>
<dbReference type="PROSITE" id="PS00041">
    <property type="entry name" value="HTH_ARAC_FAMILY_1"/>
    <property type="match status" value="1"/>
</dbReference>
<evidence type="ECO:0000313" key="7">
    <source>
        <dbReference type="EMBL" id="MBE6271347.1"/>
    </source>
</evidence>
<dbReference type="InterPro" id="IPR018062">
    <property type="entry name" value="HTH_AraC-typ_CS"/>
</dbReference>
<dbReference type="Proteomes" id="UP000806522">
    <property type="component" value="Unassembled WGS sequence"/>
</dbReference>
<keyword evidence="1" id="KW-0805">Transcription regulation</keyword>
<reference evidence="7" key="1">
    <citation type="submission" date="2019-04" db="EMBL/GenBank/DDBJ databases">
        <title>Evolution of Biomass-Degrading Anaerobic Consortia Revealed by Metagenomics.</title>
        <authorList>
            <person name="Peng X."/>
        </authorList>
    </citation>
    <scope>NUCLEOTIDE SEQUENCE</scope>
    <source>
        <strain evidence="7">SIG140</strain>
    </source>
</reference>
<feature type="domain" description="Response regulatory" evidence="6">
    <location>
        <begin position="47"/>
        <end position="162"/>
    </location>
</feature>
<dbReference type="Pfam" id="PF12833">
    <property type="entry name" value="HTH_18"/>
    <property type="match status" value="1"/>
</dbReference>
<dbReference type="InterPro" id="IPR001789">
    <property type="entry name" value="Sig_transdc_resp-reg_receiver"/>
</dbReference>
<evidence type="ECO:0000256" key="3">
    <source>
        <dbReference type="ARBA" id="ARBA00023163"/>
    </source>
</evidence>
<dbReference type="Pfam" id="PF00072">
    <property type="entry name" value="Response_reg"/>
    <property type="match status" value="1"/>
</dbReference>
<dbReference type="SMART" id="SM00342">
    <property type="entry name" value="HTH_ARAC"/>
    <property type="match status" value="1"/>
</dbReference>
<dbReference type="Gene3D" id="3.40.50.2300">
    <property type="match status" value="1"/>
</dbReference>
<accession>A0A9D5P3N3</accession>
<dbReference type="GO" id="GO:0043565">
    <property type="term" value="F:sequence-specific DNA binding"/>
    <property type="evidence" value="ECO:0007669"/>
    <property type="project" value="InterPro"/>
</dbReference>
<organism evidence="7 8">
    <name type="scientific">Xylanibacter ruminicola</name>
    <name type="common">Prevotella ruminicola</name>
    <dbReference type="NCBI Taxonomy" id="839"/>
    <lineage>
        <taxon>Bacteria</taxon>
        <taxon>Pseudomonadati</taxon>
        <taxon>Bacteroidota</taxon>
        <taxon>Bacteroidia</taxon>
        <taxon>Bacteroidales</taxon>
        <taxon>Prevotellaceae</taxon>
        <taxon>Xylanibacter</taxon>
    </lineage>
</organism>
<dbReference type="PROSITE" id="PS01124">
    <property type="entry name" value="HTH_ARAC_FAMILY_2"/>
    <property type="match status" value="1"/>
</dbReference>
<keyword evidence="3" id="KW-0804">Transcription</keyword>
<dbReference type="AlphaFoldDB" id="A0A9D5P3N3"/>
<dbReference type="InterPro" id="IPR018060">
    <property type="entry name" value="HTH_AraC"/>
</dbReference>
<gene>
    <name evidence="7" type="ORF">E7101_10400</name>
</gene>
<evidence type="ECO:0000259" key="6">
    <source>
        <dbReference type="PROSITE" id="PS50110"/>
    </source>
</evidence>
<dbReference type="EMBL" id="SUYC01000011">
    <property type="protein sequence ID" value="MBE6271347.1"/>
    <property type="molecule type" value="Genomic_DNA"/>
</dbReference>
<evidence type="ECO:0000256" key="4">
    <source>
        <dbReference type="PROSITE-ProRule" id="PRU00169"/>
    </source>
</evidence>